<dbReference type="RefSeq" id="WP_165448852.1">
    <property type="nucleotide sequence ID" value="NZ_CP026746.1"/>
</dbReference>
<feature type="signal peptide" evidence="1">
    <location>
        <begin position="1"/>
        <end position="28"/>
    </location>
</feature>
<evidence type="ECO:0000256" key="1">
    <source>
        <dbReference type="SAM" id="SignalP"/>
    </source>
</evidence>
<dbReference type="AlphaFoldDB" id="A0A4U8VWT1"/>
<reference evidence="2 3" key="1">
    <citation type="submission" date="2019-02" db="EMBL/GenBank/DDBJ databases">
        <authorList>
            <consortium name="Pathogen Informatics"/>
        </authorList>
    </citation>
    <scope>NUCLEOTIDE SEQUENCE [LARGE SCALE GENOMIC DNA]</scope>
    <source>
        <strain evidence="2 3">3012STDY6756504</strain>
    </source>
</reference>
<evidence type="ECO:0000313" key="3">
    <source>
        <dbReference type="Proteomes" id="UP000290439"/>
    </source>
</evidence>
<sequence>MNSRIIRPLTVAGLVLTAAAIGAAPASAETAAPVAGSVEVCAPIHLGPLELSFCL</sequence>
<dbReference type="EMBL" id="LR215973">
    <property type="protein sequence ID" value="VFA97971.1"/>
    <property type="molecule type" value="Genomic_DNA"/>
</dbReference>
<keyword evidence="1" id="KW-0732">Signal</keyword>
<dbReference type="GeneID" id="62105648"/>
<proteinExistence type="predicted"/>
<organism evidence="2 3">
    <name type="scientific">Nocardia cyriacigeorgica</name>
    <dbReference type="NCBI Taxonomy" id="135487"/>
    <lineage>
        <taxon>Bacteria</taxon>
        <taxon>Bacillati</taxon>
        <taxon>Actinomycetota</taxon>
        <taxon>Actinomycetes</taxon>
        <taxon>Mycobacteriales</taxon>
        <taxon>Nocardiaceae</taxon>
        <taxon>Nocardia</taxon>
    </lineage>
</organism>
<protein>
    <submittedName>
        <fullName evidence="2">Uncharacterized protein</fullName>
    </submittedName>
</protein>
<feature type="chain" id="PRO_5020569614" evidence="1">
    <location>
        <begin position="29"/>
        <end position="55"/>
    </location>
</feature>
<gene>
    <name evidence="2" type="ORF">NCTC10797_01736</name>
</gene>
<dbReference type="Proteomes" id="UP000290439">
    <property type="component" value="Chromosome"/>
</dbReference>
<accession>A0A4U8VWT1</accession>
<evidence type="ECO:0000313" key="2">
    <source>
        <dbReference type="EMBL" id="VFA97971.1"/>
    </source>
</evidence>
<name>A0A4U8VWT1_9NOCA</name>